<accession>A0A1G5WBR8</accession>
<dbReference type="SMART" id="SM00947">
    <property type="entry name" value="Pro_CA"/>
    <property type="match status" value="1"/>
</dbReference>
<name>A0A1G5WBR8_9EURY</name>
<dbReference type="PANTHER" id="PTHR43175">
    <property type="entry name" value="CARBONIC ANHYDRASE"/>
    <property type="match status" value="1"/>
</dbReference>
<dbReference type="InterPro" id="IPR001765">
    <property type="entry name" value="Carbonic_anhydrase"/>
</dbReference>
<feature type="binding site" evidence="4">
    <location>
        <position position="95"/>
    </location>
    <ligand>
        <name>Zn(2+)</name>
        <dbReference type="ChEBI" id="CHEBI:29105"/>
    </ligand>
</feature>
<comment type="cofactor">
    <cofactor evidence="4">
        <name>Zn(2+)</name>
        <dbReference type="ChEBI" id="CHEBI:29105"/>
    </cofactor>
    <text evidence="4">Binds 1 zinc ion per subunit.</text>
</comment>
<evidence type="ECO:0000256" key="3">
    <source>
        <dbReference type="ARBA" id="ARBA00022833"/>
    </source>
</evidence>
<gene>
    <name evidence="5" type="ORF">SAMN02910315_01272</name>
</gene>
<keyword evidence="6" id="KW-1185">Reference proteome</keyword>
<feature type="binding site" evidence="4">
    <location>
        <position position="92"/>
    </location>
    <ligand>
        <name>Zn(2+)</name>
        <dbReference type="ChEBI" id="CHEBI:29105"/>
    </ligand>
</feature>
<dbReference type="Proteomes" id="UP000323439">
    <property type="component" value="Unassembled WGS sequence"/>
</dbReference>
<dbReference type="OrthoDB" id="24878at2157"/>
<evidence type="ECO:0000256" key="4">
    <source>
        <dbReference type="PIRSR" id="PIRSR601765-2"/>
    </source>
</evidence>
<keyword evidence="2 4" id="KW-0479">Metal-binding</keyword>
<dbReference type="AlphaFoldDB" id="A0A1G5WBR8"/>
<dbReference type="RefSeq" id="WP_149731823.1">
    <property type="nucleotide sequence ID" value="NZ_FMXB01000008.1"/>
</dbReference>
<organism evidence="5 6">
    <name type="scientific">Methanobrevibacter millerae</name>
    <dbReference type="NCBI Taxonomy" id="230361"/>
    <lineage>
        <taxon>Archaea</taxon>
        <taxon>Methanobacteriati</taxon>
        <taxon>Methanobacteriota</taxon>
        <taxon>Methanomada group</taxon>
        <taxon>Methanobacteria</taxon>
        <taxon>Methanobacteriales</taxon>
        <taxon>Methanobacteriaceae</taxon>
        <taxon>Methanobrevibacter</taxon>
    </lineage>
</organism>
<dbReference type="Pfam" id="PF00484">
    <property type="entry name" value="Pro_CA"/>
    <property type="match status" value="1"/>
</dbReference>
<evidence type="ECO:0000256" key="1">
    <source>
        <dbReference type="ARBA" id="ARBA00006217"/>
    </source>
</evidence>
<dbReference type="PANTHER" id="PTHR43175:SF3">
    <property type="entry name" value="CARBON DISULFIDE HYDROLASE"/>
    <property type="match status" value="1"/>
</dbReference>
<dbReference type="GO" id="GO:0008270">
    <property type="term" value="F:zinc ion binding"/>
    <property type="evidence" value="ECO:0007669"/>
    <property type="project" value="InterPro"/>
</dbReference>
<protein>
    <submittedName>
        <fullName evidence="5">Carbonic anhydrase</fullName>
    </submittedName>
</protein>
<dbReference type="STRING" id="230361.sm9_0059"/>
<feature type="binding site" evidence="4">
    <location>
        <position position="36"/>
    </location>
    <ligand>
        <name>Zn(2+)</name>
        <dbReference type="ChEBI" id="CHEBI:29105"/>
    </ligand>
</feature>
<dbReference type="InterPro" id="IPR036874">
    <property type="entry name" value="Carbonic_anhydrase_sf"/>
</dbReference>
<dbReference type="SUPFAM" id="SSF53056">
    <property type="entry name" value="beta-carbonic anhydrase, cab"/>
    <property type="match status" value="1"/>
</dbReference>
<dbReference type="EMBL" id="FMXB01000008">
    <property type="protein sequence ID" value="SDA54695.1"/>
    <property type="molecule type" value="Genomic_DNA"/>
</dbReference>
<dbReference type="GO" id="GO:0004089">
    <property type="term" value="F:carbonate dehydratase activity"/>
    <property type="evidence" value="ECO:0007669"/>
    <property type="project" value="InterPro"/>
</dbReference>
<evidence type="ECO:0000313" key="5">
    <source>
        <dbReference type="EMBL" id="SDA54695.1"/>
    </source>
</evidence>
<proteinExistence type="inferred from homology"/>
<comment type="similarity">
    <text evidence="1">Belongs to the beta-class carbonic anhydrase family.</text>
</comment>
<keyword evidence="3 4" id="KW-0862">Zinc</keyword>
<reference evidence="5 6" key="1">
    <citation type="submission" date="2016-10" db="EMBL/GenBank/DDBJ databases">
        <authorList>
            <person name="Varghese N."/>
            <person name="Submissions S."/>
        </authorList>
    </citation>
    <scope>NUCLEOTIDE SEQUENCE [LARGE SCALE GENOMIC DNA]</scope>
    <source>
        <strain evidence="5 6">DSM 16643</strain>
    </source>
</reference>
<evidence type="ECO:0000256" key="2">
    <source>
        <dbReference type="ARBA" id="ARBA00022723"/>
    </source>
</evidence>
<dbReference type="Gene3D" id="3.40.1050.10">
    <property type="entry name" value="Carbonic anhydrase"/>
    <property type="match status" value="1"/>
</dbReference>
<sequence length="175" mass="19146">MTILENVLKDNKEFVENFEGTEMSHHAAKKLAILTCMDCRLIDFFEPALGLKRGDAKIVRNAGNSIVGEDAIRSIGAALYNLGAEEVLVVGHTECGMAGADAEALKEKMLARGIKEEDIAKYDLAEWIGGFDDEEENVKNVVEKIKNHPLIPDVPVHGLIIDIVTGELKVLVDGY</sequence>
<evidence type="ECO:0000313" key="6">
    <source>
        <dbReference type="Proteomes" id="UP000323439"/>
    </source>
</evidence>
<dbReference type="CDD" id="cd03379">
    <property type="entry name" value="beta_CA_cladeD"/>
    <property type="match status" value="1"/>
</dbReference>